<keyword evidence="1" id="KW-0472">Membrane</keyword>
<reference evidence="2" key="1">
    <citation type="submission" date="2021-11" db="EMBL/GenBank/DDBJ databases">
        <authorList>
            <consortium name="Genoscope - CEA"/>
            <person name="William W."/>
        </authorList>
    </citation>
    <scope>NUCLEOTIDE SEQUENCE</scope>
</reference>
<accession>A0A8J2SYF5</accession>
<dbReference type="Proteomes" id="UP000789595">
    <property type="component" value="Unassembled WGS sequence"/>
</dbReference>
<proteinExistence type="predicted"/>
<evidence type="ECO:0000313" key="3">
    <source>
        <dbReference type="Proteomes" id="UP000789595"/>
    </source>
</evidence>
<feature type="transmembrane region" description="Helical" evidence="1">
    <location>
        <begin position="499"/>
        <end position="521"/>
    </location>
</feature>
<dbReference type="AlphaFoldDB" id="A0A8J2SYF5"/>
<feature type="transmembrane region" description="Helical" evidence="1">
    <location>
        <begin position="272"/>
        <end position="293"/>
    </location>
</feature>
<keyword evidence="3" id="KW-1185">Reference proteome</keyword>
<feature type="transmembrane region" description="Helical" evidence="1">
    <location>
        <begin position="21"/>
        <end position="44"/>
    </location>
</feature>
<gene>
    <name evidence="2" type="ORF">PECAL_5P24620</name>
</gene>
<sequence length="583" mass="63760">MAAAKEGSSSDRIGQIEERLLAHKWLTSMCCSVIAILVLLPVYAERVAEPADANAGTGCWVVWAYSVNAARPGGGVYREWSEWCEERWDACWQSDASFPPCCQTRSEKTSLLIPYDESYADKGWWGDGYGPHNATLHHVGFCEEDDACANCEGDTFAVEAATCAAGRCESRATNGSCACDSRAYEDTQGGGRWACDDVRGCRWRRDFVVGLAGPPQDLVSWWAQDEDFAILYALYLLAVAASAFGVAASLLIRRDFRRSEEAASTTPFRAYLKALVAYFVIQLFANLAAFLGFTTWRCEHHNVQTTRAYDCDCENPNPTVAAIVGGAWEWMSGFRGWCAGDQGSFSRHWGLIYRDEETPEGAAHSYATYILGISMGILTNIVLELVLVCRVHLLGGVPGGPSPRTLKVLRYAVWCQLVPLAVFMPVMYWAQYDLAKRFLRSDHQGNAYGDAIYASASVIAVVGCVHVAVSLYLCYAFLRPLRHADRLGAADKAMRAQMLRVLVATVVAVVSTLVCYINPLVEFAHPWIFFALDSIINDLCLAILVLTDQEGDAAAARDASGLRVGVAPDDSPGLELSDGAMLS</sequence>
<organism evidence="2 3">
    <name type="scientific">Pelagomonas calceolata</name>
    <dbReference type="NCBI Taxonomy" id="35677"/>
    <lineage>
        <taxon>Eukaryota</taxon>
        <taxon>Sar</taxon>
        <taxon>Stramenopiles</taxon>
        <taxon>Ochrophyta</taxon>
        <taxon>Pelagophyceae</taxon>
        <taxon>Pelagomonadales</taxon>
        <taxon>Pelagomonadaceae</taxon>
        <taxon>Pelagomonas</taxon>
    </lineage>
</organism>
<feature type="transmembrane region" description="Helical" evidence="1">
    <location>
        <begin position="229"/>
        <end position="252"/>
    </location>
</feature>
<keyword evidence="1" id="KW-1133">Transmembrane helix</keyword>
<feature type="transmembrane region" description="Helical" evidence="1">
    <location>
        <begin position="408"/>
        <end position="431"/>
    </location>
</feature>
<name>A0A8J2SYF5_9STRA</name>
<dbReference type="EMBL" id="CAKKNE010000005">
    <property type="protein sequence ID" value="CAH0377945.1"/>
    <property type="molecule type" value="Genomic_DNA"/>
</dbReference>
<keyword evidence="1" id="KW-0812">Transmembrane</keyword>
<comment type="caution">
    <text evidence="2">The sequence shown here is derived from an EMBL/GenBank/DDBJ whole genome shotgun (WGS) entry which is preliminary data.</text>
</comment>
<feature type="transmembrane region" description="Helical" evidence="1">
    <location>
        <begin position="366"/>
        <end position="387"/>
    </location>
</feature>
<protein>
    <submittedName>
        <fullName evidence="2">Uncharacterized protein</fullName>
    </submittedName>
</protein>
<feature type="transmembrane region" description="Helical" evidence="1">
    <location>
        <begin position="451"/>
        <end position="478"/>
    </location>
</feature>
<evidence type="ECO:0000256" key="1">
    <source>
        <dbReference type="SAM" id="Phobius"/>
    </source>
</evidence>
<evidence type="ECO:0000313" key="2">
    <source>
        <dbReference type="EMBL" id="CAH0377945.1"/>
    </source>
</evidence>